<sequence length="642" mass="67694">MENFTKGTLMRGTTLNLLTPSPEGTRGATVRSWHRPSVFAMCLPPNLWEEQMLAAPRPSHVAGRQVVSTRTGPHTDCVNGSSAPPLKRCWAAVYTAVDVALEAAGLDAASNPTSHHYTFHLRDCDFFCAKVLEQSCVDALGPLGCMLVTISKGRTPAPPTPAPPGPTPPDPMWGAGWAAGGSDDDGPPSTAVLVGSVVAGVVVLAVLGASAAALLLIRRHQRRRSDSPTSSSGSVGSACPLCTPDTVSVPPGSEPAPPLPPGTDGVEAPCAQPPLAGREDAPSAAAAASVFAPRPGKSDHPGSGAEEVVITFSTPFRNLPCNVMVLDGIHPADKTNFLEAGVSSCNNNPTAPEPSNAVADHVVRLTGLVLGKGAFGRVYEGTYRGRLVAVKTLPGGVWSSPVVGDALLQEIEVLGRCDHPNIVKLLAACVVNTPEPALVLERMDTSLDKMLYGSTGTLLPLRLVLHIAIQVAQGLSYLHPTVLHRDLKPANVLLSDPNGEAPIVKLSDFGLSRLRESVLVTLQPDAGTPPYVAPECFDTNCNAITHLADCYSFGVLLWEMLAGVRPWSGMSGVQVAYAVTLAAQRLPLPPHDSPGRDVSRWPPRVRRVLWQCWEVDPRRRPAAAEIVKALTQAKEDIERGST</sequence>
<dbReference type="InterPro" id="IPR000719">
    <property type="entry name" value="Prot_kinase_dom"/>
</dbReference>
<keyword evidence="5 6" id="KW-0067">ATP-binding</keyword>
<evidence type="ECO:0000313" key="10">
    <source>
        <dbReference type="EMBL" id="KAG2486100.1"/>
    </source>
</evidence>
<evidence type="ECO:0000313" key="11">
    <source>
        <dbReference type="Proteomes" id="UP000612055"/>
    </source>
</evidence>
<keyword evidence="1" id="KW-0723">Serine/threonine-protein kinase</keyword>
<dbReference type="AlphaFoldDB" id="A0A836BRE4"/>
<feature type="compositionally biased region" description="Low complexity" evidence="7">
    <location>
        <begin position="282"/>
        <end position="293"/>
    </location>
</feature>
<keyword evidence="8" id="KW-1133">Transmembrane helix</keyword>
<dbReference type="OrthoDB" id="546600at2759"/>
<dbReference type="SMART" id="SM00220">
    <property type="entry name" value="S_TKc"/>
    <property type="match status" value="1"/>
</dbReference>
<feature type="compositionally biased region" description="Pro residues" evidence="7">
    <location>
        <begin position="252"/>
        <end position="261"/>
    </location>
</feature>
<evidence type="ECO:0000256" key="2">
    <source>
        <dbReference type="ARBA" id="ARBA00022679"/>
    </source>
</evidence>
<dbReference type="Gene3D" id="3.30.200.20">
    <property type="entry name" value="Phosphorylase Kinase, domain 1"/>
    <property type="match status" value="1"/>
</dbReference>
<feature type="binding site" evidence="6">
    <location>
        <position position="391"/>
    </location>
    <ligand>
        <name>ATP</name>
        <dbReference type="ChEBI" id="CHEBI:30616"/>
    </ligand>
</feature>
<dbReference type="PROSITE" id="PS50011">
    <property type="entry name" value="PROTEIN_KINASE_DOM"/>
    <property type="match status" value="1"/>
</dbReference>
<dbReference type="Proteomes" id="UP000612055">
    <property type="component" value="Unassembled WGS sequence"/>
</dbReference>
<feature type="region of interest" description="Disordered" evidence="7">
    <location>
        <begin position="221"/>
        <end position="304"/>
    </location>
</feature>
<keyword evidence="11" id="KW-1185">Reference proteome</keyword>
<dbReference type="InterPro" id="IPR011009">
    <property type="entry name" value="Kinase-like_dom_sf"/>
</dbReference>
<feature type="domain" description="Protein kinase" evidence="9">
    <location>
        <begin position="364"/>
        <end position="637"/>
    </location>
</feature>
<evidence type="ECO:0000256" key="5">
    <source>
        <dbReference type="ARBA" id="ARBA00022840"/>
    </source>
</evidence>
<feature type="compositionally biased region" description="Pro residues" evidence="7">
    <location>
        <begin position="156"/>
        <end position="171"/>
    </location>
</feature>
<organism evidence="10 11">
    <name type="scientific">Edaphochlamys debaryana</name>
    <dbReference type="NCBI Taxonomy" id="47281"/>
    <lineage>
        <taxon>Eukaryota</taxon>
        <taxon>Viridiplantae</taxon>
        <taxon>Chlorophyta</taxon>
        <taxon>core chlorophytes</taxon>
        <taxon>Chlorophyceae</taxon>
        <taxon>CS clade</taxon>
        <taxon>Chlamydomonadales</taxon>
        <taxon>Chlamydomonadales incertae sedis</taxon>
        <taxon>Edaphochlamys</taxon>
    </lineage>
</organism>
<feature type="compositionally biased region" description="Low complexity" evidence="7">
    <location>
        <begin position="227"/>
        <end position="237"/>
    </location>
</feature>
<dbReference type="Pfam" id="PF07714">
    <property type="entry name" value="PK_Tyr_Ser-Thr"/>
    <property type="match status" value="1"/>
</dbReference>
<gene>
    <name evidence="10" type="ORF">HYH03_015195</name>
</gene>
<keyword evidence="8" id="KW-0472">Membrane</keyword>
<feature type="transmembrane region" description="Helical" evidence="8">
    <location>
        <begin position="192"/>
        <end position="217"/>
    </location>
</feature>
<evidence type="ECO:0000256" key="4">
    <source>
        <dbReference type="ARBA" id="ARBA00022777"/>
    </source>
</evidence>
<accession>A0A836BRE4</accession>
<name>A0A836BRE4_9CHLO</name>
<dbReference type="PANTHER" id="PTHR44329">
    <property type="entry name" value="SERINE/THREONINE-PROTEIN KINASE TNNI3K-RELATED"/>
    <property type="match status" value="1"/>
</dbReference>
<dbReference type="SUPFAM" id="SSF56112">
    <property type="entry name" value="Protein kinase-like (PK-like)"/>
    <property type="match status" value="1"/>
</dbReference>
<dbReference type="InterPro" id="IPR008271">
    <property type="entry name" value="Ser/Thr_kinase_AS"/>
</dbReference>
<keyword evidence="8" id="KW-0812">Transmembrane</keyword>
<reference evidence="10" key="1">
    <citation type="journal article" date="2020" name="bioRxiv">
        <title>Comparative genomics of Chlamydomonas.</title>
        <authorList>
            <person name="Craig R.J."/>
            <person name="Hasan A.R."/>
            <person name="Ness R.W."/>
            <person name="Keightley P.D."/>
        </authorList>
    </citation>
    <scope>NUCLEOTIDE SEQUENCE</scope>
    <source>
        <strain evidence="10">CCAP 11/70</strain>
    </source>
</reference>
<dbReference type="EMBL" id="JAEHOE010000117">
    <property type="protein sequence ID" value="KAG2486100.1"/>
    <property type="molecule type" value="Genomic_DNA"/>
</dbReference>
<comment type="caution">
    <text evidence="10">The sequence shown here is derived from an EMBL/GenBank/DDBJ whole genome shotgun (WGS) entry which is preliminary data.</text>
</comment>
<dbReference type="Gene3D" id="1.10.510.10">
    <property type="entry name" value="Transferase(Phosphotransferase) domain 1"/>
    <property type="match status" value="1"/>
</dbReference>
<dbReference type="PROSITE" id="PS00107">
    <property type="entry name" value="PROTEIN_KINASE_ATP"/>
    <property type="match status" value="1"/>
</dbReference>
<dbReference type="GO" id="GO:0005524">
    <property type="term" value="F:ATP binding"/>
    <property type="evidence" value="ECO:0007669"/>
    <property type="project" value="UniProtKB-UniRule"/>
</dbReference>
<dbReference type="InterPro" id="IPR051681">
    <property type="entry name" value="Ser/Thr_Kinases-Pseudokinases"/>
</dbReference>
<keyword evidence="4" id="KW-0418">Kinase</keyword>
<keyword evidence="3 6" id="KW-0547">Nucleotide-binding</keyword>
<keyword evidence="2" id="KW-0808">Transferase</keyword>
<evidence type="ECO:0000259" key="9">
    <source>
        <dbReference type="PROSITE" id="PS50011"/>
    </source>
</evidence>
<dbReference type="PROSITE" id="PS00108">
    <property type="entry name" value="PROTEIN_KINASE_ST"/>
    <property type="match status" value="1"/>
</dbReference>
<evidence type="ECO:0000256" key="3">
    <source>
        <dbReference type="ARBA" id="ARBA00022741"/>
    </source>
</evidence>
<dbReference type="InterPro" id="IPR001245">
    <property type="entry name" value="Ser-Thr/Tyr_kinase_cat_dom"/>
</dbReference>
<evidence type="ECO:0000256" key="1">
    <source>
        <dbReference type="ARBA" id="ARBA00022527"/>
    </source>
</evidence>
<evidence type="ECO:0000256" key="8">
    <source>
        <dbReference type="SAM" id="Phobius"/>
    </source>
</evidence>
<dbReference type="InterPro" id="IPR017441">
    <property type="entry name" value="Protein_kinase_ATP_BS"/>
</dbReference>
<dbReference type="GO" id="GO:0004674">
    <property type="term" value="F:protein serine/threonine kinase activity"/>
    <property type="evidence" value="ECO:0007669"/>
    <property type="project" value="UniProtKB-KW"/>
</dbReference>
<evidence type="ECO:0000256" key="6">
    <source>
        <dbReference type="PROSITE-ProRule" id="PRU10141"/>
    </source>
</evidence>
<feature type="region of interest" description="Disordered" evidence="7">
    <location>
        <begin position="155"/>
        <end position="185"/>
    </location>
</feature>
<protein>
    <recommendedName>
        <fullName evidence="9">Protein kinase domain-containing protein</fullName>
    </recommendedName>
</protein>
<proteinExistence type="predicted"/>
<dbReference type="PANTHER" id="PTHR44329:SF214">
    <property type="entry name" value="PROTEIN KINASE DOMAIN-CONTAINING PROTEIN"/>
    <property type="match status" value="1"/>
</dbReference>
<evidence type="ECO:0000256" key="7">
    <source>
        <dbReference type="SAM" id="MobiDB-lite"/>
    </source>
</evidence>